<geneLocation type="plasmid" evidence="3">
    <name>pWE_C_2</name>
</geneLocation>
<evidence type="ECO:0000313" key="3">
    <source>
        <dbReference type="EMBL" id="QSM61853.1"/>
    </source>
</evidence>
<accession>A0A899NFF2</accession>
<proteinExistence type="predicted"/>
<organism evidence="3">
    <name type="scientific">Escherichia coli</name>
    <dbReference type="NCBI Taxonomy" id="562"/>
    <lineage>
        <taxon>Bacteria</taxon>
        <taxon>Pseudomonadati</taxon>
        <taxon>Pseudomonadota</taxon>
        <taxon>Gammaproteobacteria</taxon>
        <taxon>Enterobacterales</taxon>
        <taxon>Enterobacteriaceae</taxon>
        <taxon>Escherichia</taxon>
    </lineage>
</organism>
<keyword evidence="3" id="KW-0614">Plasmid</keyword>
<name>A0A899NFF2_ECOLX</name>
<keyword evidence="1" id="KW-0812">Transmembrane</keyword>
<protein>
    <recommendedName>
        <fullName evidence="4">Secreted protein</fullName>
    </recommendedName>
</protein>
<keyword evidence="1" id="KW-1133">Transmembrane helix</keyword>
<feature type="transmembrane region" description="Helical" evidence="1">
    <location>
        <begin position="32"/>
        <end position="56"/>
    </location>
</feature>
<dbReference type="AlphaFoldDB" id="A0A899NFF2"/>
<keyword evidence="1" id="KW-0472">Membrane</keyword>
<gene>
    <name evidence="3" type="ORF">LDMDHDEC_00678</name>
</gene>
<reference evidence="3" key="1">
    <citation type="journal article" name="Environ. Pollut.">
        <title>Investigating the effects of municipal and hospital wastewaters on horizontal gene transfer.</title>
        <authorList>
            <person name="Hutinel M."/>
            <person name="Fick J."/>
            <person name="Larsson D.G.J."/>
            <person name="Flach C.F."/>
        </authorList>
    </citation>
    <scope>NUCLEOTIDE SEQUENCE</scope>
    <source>
        <strain evidence="3">CV601</strain>
    </source>
</reference>
<keyword evidence="2" id="KW-0732">Signal</keyword>
<sequence>MSLICCFVFLSNAVCLASLTFSASSPPAVRFLVAIALLRLSWASASICSAILFTAVRGSGGRPIVRASSSDSRAMRSDRSTAALAGVGGFGGSAALLSPAVAGSSKREPAGRKAPPALPESLRAAAVRAARSVASASLSPPSMSLRLYSCSLNSFGI</sequence>
<evidence type="ECO:0008006" key="4">
    <source>
        <dbReference type="Google" id="ProtNLM"/>
    </source>
</evidence>
<feature type="signal peptide" evidence="2">
    <location>
        <begin position="1"/>
        <end position="17"/>
    </location>
</feature>
<evidence type="ECO:0000256" key="2">
    <source>
        <dbReference type="SAM" id="SignalP"/>
    </source>
</evidence>
<dbReference type="EMBL" id="MW574946">
    <property type="protein sequence ID" value="QSM61853.1"/>
    <property type="molecule type" value="Genomic_DNA"/>
</dbReference>
<feature type="chain" id="PRO_5032700590" description="Secreted protein" evidence="2">
    <location>
        <begin position="18"/>
        <end position="157"/>
    </location>
</feature>
<evidence type="ECO:0000256" key="1">
    <source>
        <dbReference type="SAM" id="Phobius"/>
    </source>
</evidence>